<keyword evidence="3" id="KW-1185">Reference proteome</keyword>
<reference evidence="2 3" key="1">
    <citation type="submission" date="2018-06" db="EMBL/GenBank/DDBJ databases">
        <title>Complete Genomes of Monosporascus.</title>
        <authorList>
            <person name="Robinson A.J."/>
            <person name="Natvig D.O."/>
        </authorList>
    </citation>
    <scope>NUCLEOTIDE SEQUENCE [LARGE SCALE GENOMIC DNA]</scope>
    <source>
        <strain evidence="2 3">CBS 110550</strain>
    </source>
</reference>
<comment type="caution">
    <text evidence="2">The sequence shown here is derived from an EMBL/GenBank/DDBJ whole genome shotgun (WGS) entry which is preliminary data.</text>
</comment>
<feature type="region of interest" description="Disordered" evidence="1">
    <location>
        <begin position="84"/>
        <end position="117"/>
    </location>
</feature>
<proteinExistence type="predicted"/>
<dbReference type="AlphaFoldDB" id="A0A4Q4SXD0"/>
<evidence type="ECO:0000313" key="3">
    <source>
        <dbReference type="Proteomes" id="UP000293360"/>
    </source>
</evidence>
<name>A0A4Q4SXD0_9PEZI</name>
<feature type="compositionally biased region" description="Basic and acidic residues" evidence="1">
    <location>
        <begin position="108"/>
        <end position="117"/>
    </location>
</feature>
<sequence>MSGSELAQPSPLQQEVVKRPGYWFIQTPACAVVAARTMLWFRGVPVRSPHARPIWRLTATVALPMAAWDLWYYTQAKKAVAYSAERERRAQTMKSSREQGAPATGSSDDMRDPWAEK</sequence>
<evidence type="ECO:0000256" key="1">
    <source>
        <dbReference type="SAM" id="MobiDB-lite"/>
    </source>
</evidence>
<dbReference type="Proteomes" id="UP000293360">
    <property type="component" value="Unassembled WGS sequence"/>
</dbReference>
<protein>
    <submittedName>
        <fullName evidence="2">Uncharacterized protein</fullName>
    </submittedName>
</protein>
<accession>A0A4Q4SXD0</accession>
<dbReference type="EMBL" id="QJNU01000671">
    <property type="protein sequence ID" value="RYO90096.1"/>
    <property type="molecule type" value="Genomic_DNA"/>
</dbReference>
<organism evidence="2 3">
    <name type="scientific">Monosporascus ibericus</name>
    <dbReference type="NCBI Taxonomy" id="155417"/>
    <lineage>
        <taxon>Eukaryota</taxon>
        <taxon>Fungi</taxon>
        <taxon>Dikarya</taxon>
        <taxon>Ascomycota</taxon>
        <taxon>Pezizomycotina</taxon>
        <taxon>Sordariomycetes</taxon>
        <taxon>Xylariomycetidae</taxon>
        <taxon>Xylariales</taxon>
        <taxon>Xylariales incertae sedis</taxon>
        <taxon>Monosporascus</taxon>
    </lineage>
</organism>
<gene>
    <name evidence="2" type="ORF">DL764_008496</name>
</gene>
<evidence type="ECO:0000313" key="2">
    <source>
        <dbReference type="EMBL" id="RYO90096.1"/>
    </source>
</evidence>
<dbReference type="OrthoDB" id="4630901at2759"/>